<evidence type="ECO:0000313" key="2">
    <source>
        <dbReference type="EMBL" id="XBH02661.1"/>
    </source>
</evidence>
<name>A0AAU7CBR2_9BACT</name>
<dbReference type="AlphaFoldDB" id="A0AAU7CBR2"/>
<proteinExistence type="predicted"/>
<protein>
    <submittedName>
        <fullName evidence="2">Uncharacterized protein</fullName>
    </submittedName>
</protein>
<keyword evidence="1" id="KW-0472">Membrane</keyword>
<feature type="transmembrane region" description="Helical" evidence="1">
    <location>
        <begin position="67"/>
        <end position="84"/>
    </location>
</feature>
<organism evidence="2">
    <name type="scientific">Singulisphaera sp. Ch08</name>
    <dbReference type="NCBI Taxonomy" id="3120278"/>
    <lineage>
        <taxon>Bacteria</taxon>
        <taxon>Pseudomonadati</taxon>
        <taxon>Planctomycetota</taxon>
        <taxon>Planctomycetia</taxon>
        <taxon>Isosphaerales</taxon>
        <taxon>Isosphaeraceae</taxon>
        <taxon>Singulisphaera</taxon>
    </lineage>
</organism>
<keyword evidence="1" id="KW-1133">Transmembrane helix</keyword>
<gene>
    <name evidence="2" type="ORF">V5E97_30705</name>
</gene>
<sequence length="171" mass="18890">MELTYQCPNCSAVGEASPIESIPSVTCGGCSLKREMHSGSSENGELKSCAWCGTEDLYIQKDFPQGLGLLIVVVGFAISTVFWYYEMPLLTYMVLLASALLDMALFYRVPDVTICYRCLGQYRGIGSNPAGRFQMFDLAVGERYRQERLRAEQLREERAAAEAASSPEKAG</sequence>
<dbReference type="EMBL" id="CP155447">
    <property type="protein sequence ID" value="XBH02661.1"/>
    <property type="molecule type" value="Genomic_DNA"/>
</dbReference>
<keyword evidence="1" id="KW-0812">Transmembrane</keyword>
<evidence type="ECO:0000256" key="1">
    <source>
        <dbReference type="SAM" id="Phobius"/>
    </source>
</evidence>
<accession>A0AAU7CBR2</accession>
<reference evidence="2" key="1">
    <citation type="submission" date="2024-05" db="EMBL/GenBank/DDBJ databases">
        <title>Planctomycetes of the genus Singulisphaera possess chitinolytic capabilities.</title>
        <authorList>
            <person name="Ivanova A."/>
        </authorList>
    </citation>
    <scope>NUCLEOTIDE SEQUENCE</scope>
    <source>
        <strain evidence="2">Ch08T</strain>
    </source>
</reference>
<feature type="transmembrane region" description="Helical" evidence="1">
    <location>
        <begin position="90"/>
        <end position="107"/>
    </location>
</feature>
<dbReference type="RefSeq" id="WP_406695402.1">
    <property type="nucleotide sequence ID" value="NZ_CP155447.1"/>
</dbReference>